<evidence type="ECO:0000259" key="4">
    <source>
        <dbReference type="SMART" id="SM00322"/>
    </source>
</evidence>
<protein>
    <recommendedName>
        <fullName evidence="4">K Homology domain-containing protein</fullName>
    </recommendedName>
</protein>
<organism evidence="5 6">
    <name type="scientific">Steinernema carpocapsae</name>
    <name type="common">Entomopathogenic nematode</name>
    <dbReference type="NCBI Taxonomy" id="34508"/>
    <lineage>
        <taxon>Eukaryota</taxon>
        <taxon>Metazoa</taxon>
        <taxon>Ecdysozoa</taxon>
        <taxon>Nematoda</taxon>
        <taxon>Chromadorea</taxon>
        <taxon>Rhabditida</taxon>
        <taxon>Tylenchina</taxon>
        <taxon>Panagrolaimomorpha</taxon>
        <taxon>Strongyloidoidea</taxon>
        <taxon>Steinernematidae</taxon>
        <taxon>Steinernema</taxon>
    </lineage>
</organism>
<dbReference type="PANTHER" id="PTHR10288">
    <property type="entry name" value="KH DOMAIN CONTAINING RNA BINDING PROTEIN"/>
    <property type="match status" value="1"/>
</dbReference>
<feature type="region of interest" description="Disordered" evidence="3">
    <location>
        <begin position="1"/>
        <end position="52"/>
    </location>
</feature>
<feature type="domain" description="K Homology" evidence="4">
    <location>
        <begin position="147"/>
        <end position="223"/>
    </location>
</feature>
<keyword evidence="6" id="KW-1185">Reference proteome</keyword>
<dbReference type="InterPro" id="IPR036612">
    <property type="entry name" value="KH_dom_type_1_sf"/>
</dbReference>
<reference evidence="5 6" key="1">
    <citation type="journal article" date="2015" name="Genome Biol.">
        <title>Comparative genomics of Steinernema reveals deeply conserved gene regulatory networks.</title>
        <authorList>
            <person name="Dillman A.R."/>
            <person name="Macchietto M."/>
            <person name="Porter C.F."/>
            <person name="Rogers A."/>
            <person name="Williams B."/>
            <person name="Antoshechkin I."/>
            <person name="Lee M.M."/>
            <person name="Goodwin Z."/>
            <person name="Lu X."/>
            <person name="Lewis E.E."/>
            <person name="Goodrich-Blair H."/>
            <person name="Stock S.P."/>
            <person name="Adams B.J."/>
            <person name="Sternberg P.W."/>
            <person name="Mortazavi A."/>
        </authorList>
    </citation>
    <scope>NUCLEOTIDE SEQUENCE [LARGE SCALE GENOMIC DNA]</scope>
    <source>
        <strain evidence="5 6">ALL</strain>
    </source>
</reference>
<dbReference type="SMART" id="SM00322">
    <property type="entry name" value="KH"/>
    <property type="match status" value="3"/>
</dbReference>
<dbReference type="SUPFAM" id="SSF54791">
    <property type="entry name" value="Eukaryotic type KH-domain (KH-domain type I)"/>
    <property type="match status" value="3"/>
</dbReference>
<feature type="compositionally biased region" description="Basic and acidic residues" evidence="3">
    <location>
        <begin position="36"/>
        <end position="52"/>
    </location>
</feature>
<evidence type="ECO:0000256" key="1">
    <source>
        <dbReference type="ARBA" id="ARBA00022737"/>
    </source>
</evidence>
<dbReference type="Gene3D" id="3.30.1370.10">
    <property type="entry name" value="K Homology domain, type 1"/>
    <property type="match status" value="3"/>
</dbReference>
<keyword evidence="2" id="KW-0694">RNA-binding</keyword>
<dbReference type="EMBL" id="AZBU02000003">
    <property type="protein sequence ID" value="TKR86411.1"/>
    <property type="molecule type" value="Genomic_DNA"/>
</dbReference>
<dbReference type="AlphaFoldDB" id="A0A4U5NTH0"/>
<keyword evidence="1" id="KW-0677">Repeat</keyword>
<dbReference type="OrthoDB" id="441329at2759"/>
<evidence type="ECO:0000256" key="2">
    <source>
        <dbReference type="PROSITE-ProRule" id="PRU00117"/>
    </source>
</evidence>
<reference evidence="5 6" key="2">
    <citation type="journal article" date="2019" name="G3 (Bethesda)">
        <title>Hybrid Assembly of the Genome of the Entomopathogenic Nematode Steinernema carpocapsae Identifies the X-Chromosome.</title>
        <authorList>
            <person name="Serra L."/>
            <person name="Macchietto M."/>
            <person name="Macias-Munoz A."/>
            <person name="McGill C.J."/>
            <person name="Rodriguez I.M."/>
            <person name="Rodriguez B."/>
            <person name="Murad R."/>
            <person name="Mortazavi A."/>
        </authorList>
    </citation>
    <scope>NUCLEOTIDE SEQUENCE [LARGE SCALE GENOMIC DNA]</scope>
    <source>
        <strain evidence="5 6">ALL</strain>
    </source>
</reference>
<dbReference type="Pfam" id="PF00013">
    <property type="entry name" value="KH_1"/>
    <property type="match status" value="3"/>
</dbReference>
<dbReference type="InterPro" id="IPR004088">
    <property type="entry name" value="KH_dom_type_1"/>
</dbReference>
<gene>
    <name evidence="5" type="ORF">L596_011008</name>
</gene>
<name>A0A4U5NTH0_STECR</name>
<dbReference type="STRING" id="34508.A0A4U5NTH0"/>
<dbReference type="InterPro" id="IPR004087">
    <property type="entry name" value="KH_dom"/>
</dbReference>
<evidence type="ECO:0000256" key="3">
    <source>
        <dbReference type="SAM" id="MobiDB-lite"/>
    </source>
</evidence>
<dbReference type="Proteomes" id="UP000298663">
    <property type="component" value="Unassembled WGS sequence"/>
</dbReference>
<evidence type="ECO:0000313" key="6">
    <source>
        <dbReference type="Proteomes" id="UP000298663"/>
    </source>
</evidence>
<evidence type="ECO:0000313" key="5">
    <source>
        <dbReference type="EMBL" id="TKR86411.1"/>
    </source>
</evidence>
<sequence length="534" mass="57301">MSEVDLKPKTEELHSITVVGSDQNGSVSHSSSLKRQNSDREGPVSKKAHISDSDESVQVKVLIPSGAVGAIIGKGGETMRSLKSDTGCRVQMSKNQEMYQGTNERICLVKGKLSSCMKVMEVIVEKIREKIDSSNPSDQFDLSQTQRSHEMKLVVANTSAGMVIGKSGNSIKEIRESTGANIQVFPKSGSIEAKNSVERVVTVASEDANVLINAVHRVLEKVAADPMHAQAMVAPKDNMSDVGGYQFGQNTGMQSMGTTNLSSFNSGQSNMWQSQRMESPFGSKESYGSQKFNPMQGLGNMELLTFLDNLQSTLRTSGFNEASVSEIMQAMQVLAKYNIMGLGLGLGVAAMAQMRSPDVGHQSQQQPQRYDMSMSANSSIIGGSVMDAPNSRYDNRSSFNDTHLSGSGGVLIDVMSQKKSGGSSNGSSFASSVIKEKIVESGHTDIEVPDNIVGAVLGPKAKTLSEIQHLSGANVEVHKRGSGTASSGYRLISLSGDAEQIRNARIMIEKVINDEQVRRSNSQQSYSGSRGYAC</sequence>
<comment type="caution">
    <text evidence="5">The sequence shown here is derived from an EMBL/GenBank/DDBJ whole genome shotgun (WGS) entry which is preliminary data.</text>
</comment>
<accession>A0A4U5NTH0</accession>
<feature type="compositionally biased region" description="Polar residues" evidence="3">
    <location>
        <begin position="18"/>
        <end position="35"/>
    </location>
</feature>
<dbReference type="GO" id="GO:0003723">
    <property type="term" value="F:RNA binding"/>
    <property type="evidence" value="ECO:0007669"/>
    <property type="project" value="UniProtKB-UniRule"/>
</dbReference>
<proteinExistence type="predicted"/>
<feature type="domain" description="K Homology" evidence="4">
    <location>
        <begin position="440"/>
        <end position="513"/>
    </location>
</feature>
<feature type="compositionally biased region" description="Basic and acidic residues" evidence="3">
    <location>
        <begin position="1"/>
        <end position="14"/>
    </location>
</feature>
<feature type="domain" description="K Homology" evidence="4">
    <location>
        <begin position="55"/>
        <end position="128"/>
    </location>
</feature>
<dbReference type="PROSITE" id="PS50084">
    <property type="entry name" value="KH_TYPE_1"/>
    <property type="match status" value="3"/>
</dbReference>